<gene>
    <name evidence="4" type="ORF">OCH239_11655</name>
</gene>
<evidence type="ECO:0000256" key="1">
    <source>
        <dbReference type="ARBA" id="ARBA00022801"/>
    </source>
</evidence>
<proteinExistence type="predicted"/>
<evidence type="ECO:0000256" key="2">
    <source>
        <dbReference type="SAM" id="MobiDB-lite"/>
    </source>
</evidence>
<feature type="domain" description="Alpha/beta hydrolase fold-3" evidence="3">
    <location>
        <begin position="68"/>
        <end position="176"/>
    </location>
</feature>
<dbReference type="InterPro" id="IPR029058">
    <property type="entry name" value="AB_hydrolase_fold"/>
</dbReference>
<protein>
    <submittedName>
        <fullName evidence="4">Esterase</fullName>
    </submittedName>
</protein>
<comment type="caution">
    <text evidence="4">The sequence shown here is derived from an EMBL/GenBank/DDBJ whole genome shotgun (WGS) entry which is preliminary data.</text>
</comment>
<dbReference type="InterPro" id="IPR050300">
    <property type="entry name" value="GDXG_lipolytic_enzyme"/>
</dbReference>
<organism evidence="4 5">
    <name type="scientific">Roseivivax halodurans JCM 10272</name>
    <dbReference type="NCBI Taxonomy" id="1449350"/>
    <lineage>
        <taxon>Bacteria</taxon>
        <taxon>Pseudomonadati</taxon>
        <taxon>Pseudomonadota</taxon>
        <taxon>Alphaproteobacteria</taxon>
        <taxon>Rhodobacterales</taxon>
        <taxon>Roseobacteraceae</taxon>
        <taxon>Roseivivax</taxon>
    </lineage>
</organism>
<reference evidence="4 5" key="1">
    <citation type="submission" date="2014-01" db="EMBL/GenBank/DDBJ databases">
        <title>Roseivivax halodurans JCM 10272 Genome Sequencing.</title>
        <authorList>
            <person name="Lai Q."/>
            <person name="Li G."/>
            <person name="Shao Z."/>
        </authorList>
    </citation>
    <scope>NUCLEOTIDE SEQUENCE [LARGE SCALE GENOMIC DNA]</scope>
    <source>
        <strain evidence="4 5">JCM 10272</strain>
    </source>
</reference>
<dbReference type="OrthoDB" id="9771666at2"/>
<dbReference type="eggNOG" id="COG0657">
    <property type="taxonomic scope" value="Bacteria"/>
</dbReference>
<keyword evidence="1" id="KW-0378">Hydrolase</keyword>
<name>X7EL14_9RHOB</name>
<dbReference type="Pfam" id="PF07859">
    <property type="entry name" value="Abhydrolase_3"/>
    <property type="match status" value="1"/>
</dbReference>
<dbReference type="PATRIC" id="fig|1449350.3.peg.944"/>
<dbReference type="InterPro" id="IPR013094">
    <property type="entry name" value="AB_hydrolase_3"/>
</dbReference>
<keyword evidence="5" id="KW-1185">Reference proteome</keyword>
<dbReference type="Gene3D" id="3.40.50.1820">
    <property type="entry name" value="alpha/beta hydrolase"/>
    <property type="match status" value="1"/>
</dbReference>
<evidence type="ECO:0000313" key="5">
    <source>
        <dbReference type="Proteomes" id="UP000022447"/>
    </source>
</evidence>
<dbReference type="STRING" id="1449350.OCH239_11655"/>
<evidence type="ECO:0000313" key="4">
    <source>
        <dbReference type="EMBL" id="ETX15833.1"/>
    </source>
</evidence>
<accession>X7EL14</accession>
<dbReference type="RefSeq" id="WP_037259356.1">
    <property type="nucleotide sequence ID" value="NZ_JALZ01000003.1"/>
</dbReference>
<dbReference type="AlphaFoldDB" id="X7EL14"/>
<dbReference type="EMBL" id="JALZ01000003">
    <property type="protein sequence ID" value="ETX15833.1"/>
    <property type="molecule type" value="Genomic_DNA"/>
</dbReference>
<dbReference type="GO" id="GO:0016787">
    <property type="term" value="F:hydrolase activity"/>
    <property type="evidence" value="ECO:0007669"/>
    <property type="project" value="UniProtKB-KW"/>
</dbReference>
<feature type="region of interest" description="Disordered" evidence="2">
    <location>
        <begin position="1"/>
        <end position="20"/>
    </location>
</feature>
<dbReference type="PANTHER" id="PTHR48081:SF33">
    <property type="entry name" value="KYNURENINE FORMAMIDASE"/>
    <property type="match status" value="1"/>
</dbReference>
<dbReference type="Proteomes" id="UP000022447">
    <property type="component" value="Unassembled WGS sequence"/>
</dbReference>
<dbReference type="SUPFAM" id="SSF53474">
    <property type="entry name" value="alpha/beta-Hydrolases"/>
    <property type="match status" value="1"/>
</dbReference>
<sequence>MTPDQAYDNSGHVPDAESFPPRWADEAEAFRKRMGAANRARLGLMYGHGTRQVMDLFTPVRRREGLAIFVHGGYWRRFGRGDFSHFSEGLLRSNWAVAMPSYDLCPRARVSDITREVASAIAAVARELPDLPIRLVGHSAGGHLVARMLAPGVLPEEVASRIERVMPISPVSDLRPLLETTINGDLNLDAEEAKAESPIFQDKPKTPVTVWVGADELPAFLDQARWLAEAWECDHVIEDGRHHFDVIDGLLESESRMVRALLA</sequence>
<evidence type="ECO:0000259" key="3">
    <source>
        <dbReference type="Pfam" id="PF07859"/>
    </source>
</evidence>
<dbReference type="PANTHER" id="PTHR48081">
    <property type="entry name" value="AB HYDROLASE SUPERFAMILY PROTEIN C4A8.06C"/>
    <property type="match status" value="1"/>
</dbReference>